<dbReference type="Gene3D" id="2.40.70.10">
    <property type="entry name" value="Acid Proteases"/>
    <property type="match status" value="1"/>
</dbReference>
<evidence type="ECO:0000259" key="2">
    <source>
        <dbReference type="PROSITE" id="PS50175"/>
    </source>
</evidence>
<dbReference type="SUPFAM" id="SSF50630">
    <property type="entry name" value="Acid proteases"/>
    <property type="match status" value="1"/>
</dbReference>
<dbReference type="InterPro" id="IPR001995">
    <property type="entry name" value="Peptidase_A2_cat"/>
</dbReference>
<name>A0A2G9Z9Z7_9BACT</name>
<organism evidence="3 4">
    <name type="scientific">Candidatus Jorgensenbacteria bacterium CG23_combo_of_CG06-09_8_20_14_all_54_14</name>
    <dbReference type="NCBI Taxonomy" id="1974595"/>
    <lineage>
        <taxon>Bacteria</taxon>
        <taxon>Candidatus Joergenseniibacteriota</taxon>
    </lineage>
</organism>
<dbReference type="GO" id="GO:0004190">
    <property type="term" value="F:aspartic-type endopeptidase activity"/>
    <property type="evidence" value="ECO:0007669"/>
    <property type="project" value="InterPro"/>
</dbReference>
<feature type="domain" description="Peptidase A2" evidence="2">
    <location>
        <begin position="38"/>
        <end position="75"/>
    </location>
</feature>
<evidence type="ECO:0000256" key="1">
    <source>
        <dbReference type="ARBA" id="ARBA00022801"/>
    </source>
</evidence>
<gene>
    <name evidence="3" type="ORF">COX26_01115</name>
</gene>
<reference evidence="3 4" key="1">
    <citation type="submission" date="2017-09" db="EMBL/GenBank/DDBJ databases">
        <title>Depth-based differentiation of microbial function through sediment-hosted aquifers and enrichment of novel symbionts in the deep terrestrial subsurface.</title>
        <authorList>
            <person name="Probst A.J."/>
            <person name="Ladd B."/>
            <person name="Jarett J.K."/>
            <person name="Geller-Mcgrath D.E."/>
            <person name="Sieber C.M."/>
            <person name="Emerson J.B."/>
            <person name="Anantharaman K."/>
            <person name="Thomas B.C."/>
            <person name="Malmstrom R."/>
            <person name="Stieglmeier M."/>
            <person name="Klingl A."/>
            <person name="Woyke T."/>
            <person name="Ryan C.M."/>
            <person name="Banfield J.F."/>
        </authorList>
    </citation>
    <scope>NUCLEOTIDE SEQUENCE [LARGE SCALE GENOMIC DNA]</scope>
    <source>
        <strain evidence="3">CG23_combo_of_CG06-09_8_20_14_all_54_14</strain>
    </source>
</reference>
<sequence>MRFQYWPAVGTFDSRGKLVKRPILELELIGEKGASISTIGVVDSGADTTTLNIQFAKALNIKLEESKTKEIIGIGDGKVKVYLGKIRFKIKHTEEEIEVPAWYVDSDNVNFLIGQEVFFDTYRIKFEKDHDSFEIVSSRRGR</sequence>
<protein>
    <recommendedName>
        <fullName evidence="2">Peptidase A2 domain-containing protein</fullName>
    </recommendedName>
</protein>
<dbReference type="PROSITE" id="PS50175">
    <property type="entry name" value="ASP_PROT_RETROV"/>
    <property type="match status" value="1"/>
</dbReference>
<dbReference type="Proteomes" id="UP000228812">
    <property type="component" value="Unassembled WGS sequence"/>
</dbReference>
<accession>A0A2G9Z9Z7</accession>
<comment type="caution">
    <text evidence="3">The sequence shown here is derived from an EMBL/GenBank/DDBJ whole genome shotgun (WGS) entry which is preliminary data.</text>
</comment>
<dbReference type="InterPro" id="IPR021109">
    <property type="entry name" value="Peptidase_aspartic_dom_sf"/>
</dbReference>
<dbReference type="EMBL" id="PCRZ01000020">
    <property type="protein sequence ID" value="PIP29985.1"/>
    <property type="molecule type" value="Genomic_DNA"/>
</dbReference>
<evidence type="ECO:0000313" key="3">
    <source>
        <dbReference type="EMBL" id="PIP29985.1"/>
    </source>
</evidence>
<evidence type="ECO:0000313" key="4">
    <source>
        <dbReference type="Proteomes" id="UP000228812"/>
    </source>
</evidence>
<dbReference type="AlphaFoldDB" id="A0A2G9Z9Z7"/>
<proteinExistence type="predicted"/>
<dbReference type="Pfam" id="PF13975">
    <property type="entry name" value="gag-asp_proteas"/>
    <property type="match status" value="1"/>
</dbReference>
<keyword evidence="1" id="KW-0378">Hydrolase</keyword>
<dbReference type="GO" id="GO:0006508">
    <property type="term" value="P:proteolysis"/>
    <property type="evidence" value="ECO:0007669"/>
    <property type="project" value="InterPro"/>
</dbReference>